<dbReference type="EMBL" id="JARQZJ010000127">
    <property type="protein sequence ID" value="KAK9891183.1"/>
    <property type="molecule type" value="Genomic_DNA"/>
</dbReference>
<dbReference type="Pfam" id="PF03392">
    <property type="entry name" value="OS-D"/>
    <property type="match status" value="1"/>
</dbReference>
<dbReference type="AlphaFoldDB" id="A0AAW1VEZ1"/>
<dbReference type="Gene3D" id="1.10.2080.10">
    <property type="entry name" value="Insect odorant-binding protein A10/Ejaculatory bulb-specific protein 3"/>
    <property type="match status" value="1"/>
</dbReference>
<feature type="signal peptide" evidence="1">
    <location>
        <begin position="1"/>
        <end position="16"/>
    </location>
</feature>
<organism evidence="2 3">
    <name type="scientific">Henosepilachna vigintioctopunctata</name>
    <dbReference type="NCBI Taxonomy" id="420089"/>
    <lineage>
        <taxon>Eukaryota</taxon>
        <taxon>Metazoa</taxon>
        <taxon>Ecdysozoa</taxon>
        <taxon>Arthropoda</taxon>
        <taxon>Hexapoda</taxon>
        <taxon>Insecta</taxon>
        <taxon>Pterygota</taxon>
        <taxon>Neoptera</taxon>
        <taxon>Endopterygota</taxon>
        <taxon>Coleoptera</taxon>
        <taxon>Polyphaga</taxon>
        <taxon>Cucujiformia</taxon>
        <taxon>Coccinelloidea</taxon>
        <taxon>Coccinellidae</taxon>
        <taxon>Epilachninae</taxon>
        <taxon>Epilachnini</taxon>
        <taxon>Henosepilachna</taxon>
    </lineage>
</organism>
<accession>A0AAW1VEZ1</accession>
<dbReference type="PANTHER" id="PTHR11257:SF12">
    <property type="entry name" value="EJACULATORY BULB-SPECIFIC PROTEIN 3-RELATED"/>
    <property type="match status" value="1"/>
</dbReference>
<gene>
    <name evidence="2" type="ORF">WA026_013499</name>
</gene>
<dbReference type="SUPFAM" id="SSF100910">
    <property type="entry name" value="Chemosensory protein Csp2"/>
    <property type="match status" value="1"/>
</dbReference>
<protein>
    <submittedName>
        <fullName evidence="2">Uncharacterized protein</fullName>
    </submittedName>
</protein>
<evidence type="ECO:0000313" key="3">
    <source>
        <dbReference type="Proteomes" id="UP001431783"/>
    </source>
</evidence>
<proteinExistence type="predicted"/>
<evidence type="ECO:0000313" key="2">
    <source>
        <dbReference type="EMBL" id="KAK9891183.1"/>
    </source>
</evidence>
<dbReference type="PANTHER" id="PTHR11257">
    <property type="entry name" value="CHEMOSENSORY PROTEIN-RELATED"/>
    <property type="match status" value="1"/>
</dbReference>
<name>A0AAW1VEZ1_9CUCU</name>
<comment type="caution">
    <text evidence="2">The sequence shown here is derived from an EMBL/GenBank/DDBJ whole genome shotgun (WGS) entry which is preliminary data.</text>
</comment>
<evidence type="ECO:0000256" key="1">
    <source>
        <dbReference type="SAM" id="SignalP"/>
    </source>
</evidence>
<dbReference type="InterPro" id="IPR036682">
    <property type="entry name" value="OS_D_A10/PebIII_sf"/>
</dbReference>
<dbReference type="Proteomes" id="UP001431783">
    <property type="component" value="Unassembled WGS sequence"/>
</dbReference>
<keyword evidence="1" id="KW-0732">Signal</keyword>
<feature type="chain" id="PRO_5043407844" evidence="1">
    <location>
        <begin position="17"/>
        <end position="114"/>
    </location>
</feature>
<reference evidence="2 3" key="1">
    <citation type="submission" date="2023-03" db="EMBL/GenBank/DDBJ databases">
        <title>Genome insight into feeding habits of ladybird beetles.</title>
        <authorList>
            <person name="Li H.-S."/>
            <person name="Huang Y.-H."/>
            <person name="Pang H."/>
        </authorList>
    </citation>
    <scope>NUCLEOTIDE SEQUENCE [LARGE SCALE GENOMIC DNA]</scope>
    <source>
        <strain evidence="2">SYSU_2023b</strain>
        <tissue evidence="2">Whole body</tissue>
    </source>
</reference>
<keyword evidence="3" id="KW-1185">Reference proteome</keyword>
<dbReference type="InterPro" id="IPR005055">
    <property type="entry name" value="A10/PebIII"/>
</dbReference>
<sequence length="114" mass="13270">MIYVLPIMLFVGICLGKPNRHIYEKIPQVDIDEVLQNDDVLLHHFNCVMERSGCPDLVDEIKLIVPEIIQTNCGMCTEEEKAVVKRVSHHVMENKPEMWKEFAEKYDPEGKFNL</sequence>